<dbReference type="EMBL" id="JPKZ01001526">
    <property type="protein sequence ID" value="KHN81431.1"/>
    <property type="molecule type" value="Genomic_DNA"/>
</dbReference>
<proteinExistence type="predicted"/>
<dbReference type="Proteomes" id="UP000031036">
    <property type="component" value="Unassembled WGS sequence"/>
</dbReference>
<feature type="non-terminal residue" evidence="1">
    <location>
        <position position="1"/>
    </location>
</feature>
<sequence>QLYNISAVMFALCEPLVRMIFHDSLRKRFRKVFICCCSNSTQKRLHNIDFSTRKKIWFTDHRTHPTMARIFDGRGRLLTLTADQERILYFKRLSSSWK</sequence>
<protein>
    <submittedName>
        <fullName evidence="1">Uncharacterized protein</fullName>
    </submittedName>
</protein>
<dbReference type="OrthoDB" id="5889686at2759"/>
<accession>A0A0B2VD34</accession>
<gene>
    <name evidence="1" type="ORF">Tcan_03047</name>
</gene>
<evidence type="ECO:0000313" key="1">
    <source>
        <dbReference type="EMBL" id="KHN81431.1"/>
    </source>
</evidence>
<dbReference type="AlphaFoldDB" id="A0A0B2VD34"/>
<evidence type="ECO:0000313" key="2">
    <source>
        <dbReference type="Proteomes" id="UP000031036"/>
    </source>
</evidence>
<comment type="caution">
    <text evidence="1">The sequence shown here is derived from an EMBL/GenBank/DDBJ whole genome shotgun (WGS) entry which is preliminary data.</text>
</comment>
<name>A0A0B2VD34_TOXCA</name>
<reference evidence="1 2" key="1">
    <citation type="submission" date="2014-11" db="EMBL/GenBank/DDBJ databases">
        <title>Genetic blueprint of the zoonotic pathogen Toxocara canis.</title>
        <authorList>
            <person name="Zhu X.-Q."/>
            <person name="Korhonen P.K."/>
            <person name="Cai H."/>
            <person name="Young N.D."/>
            <person name="Nejsum P."/>
            <person name="von Samson-Himmelstjerna G."/>
            <person name="Boag P.R."/>
            <person name="Tan P."/>
            <person name="Li Q."/>
            <person name="Min J."/>
            <person name="Yang Y."/>
            <person name="Wang X."/>
            <person name="Fang X."/>
            <person name="Hall R.S."/>
            <person name="Hofmann A."/>
            <person name="Sternberg P.W."/>
            <person name="Jex A.R."/>
            <person name="Gasser R.B."/>
        </authorList>
    </citation>
    <scope>NUCLEOTIDE SEQUENCE [LARGE SCALE GENOMIC DNA]</scope>
    <source>
        <strain evidence="1">PN_DK_2014</strain>
    </source>
</reference>
<organism evidence="1 2">
    <name type="scientific">Toxocara canis</name>
    <name type="common">Canine roundworm</name>
    <dbReference type="NCBI Taxonomy" id="6265"/>
    <lineage>
        <taxon>Eukaryota</taxon>
        <taxon>Metazoa</taxon>
        <taxon>Ecdysozoa</taxon>
        <taxon>Nematoda</taxon>
        <taxon>Chromadorea</taxon>
        <taxon>Rhabditida</taxon>
        <taxon>Spirurina</taxon>
        <taxon>Ascaridomorpha</taxon>
        <taxon>Ascaridoidea</taxon>
        <taxon>Toxocaridae</taxon>
        <taxon>Toxocara</taxon>
    </lineage>
</organism>
<keyword evidence="2" id="KW-1185">Reference proteome</keyword>